<dbReference type="InterPro" id="IPR036237">
    <property type="entry name" value="Xyl_isomerase-like_sf"/>
</dbReference>
<feature type="domain" description="Xylose isomerase-like TIM barrel" evidence="1">
    <location>
        <begin position="27"/>
        <end position="248"/>
    </location>
</feature>
<sequence length="269" mass="28252">MHPRVSLHQVAFLDEPTAAFTDHCRATGIENVSLVTTALTRPGAYDDARRAVDAGGLRVNALNHPFAVYPNLEDDAGLATENLLGAIELAKGLGAASIYLITGGRGMLSWEGAAERFADLLRPCAERARAAGLKLLVENASPFNADIHFVHTLTDAVVLAESVGVGICIELHACWAEGGLASLINQAVPMTGLVQVSDYVLGDRSAPCRAVPGDGVIPLEEILTVLLAAGYEGVFDLELVGPRIEGEGARSATTRGAQYLSDVLTRLGT</sequence>
<evidence type="ECO:0000259" key="1">
    <source>
        <dbReference type="Pfam" id="PF01261"/>
    </source>
</evidence>
<protein>
    <submittedName>
        <fullName evidence="2">Sugar phosphate isomerase/epimerase</fullName>
    </submittedName>
</protein>
<reference evidence="2 3" key="1">
    <citation type="journal article" date="2019" name="Environ. Microbiol.">
        <title>Species interactions and distinct microbial communities in high Arctic permafrost affected cryosols are associated with the CH4 and CO2 gas fluxes.</title>
        <authorList>
            <person name="Altshuler I."/>
            <person name="Hamel J."/>
            <person name="Turney S."/>
            <person name="Magnuson E."/>
            <person name="Levesque R."/>
            <person name="Greer C."/>
            <person name="Whyte L.G."/>
        </authorList>
    </citation>
    <scope>NUCLEOTIDE SEQUENCE [LARGE SCALE GENOMIC DNA]</scope>
    <source>
        <strain evidence="2 3">S5.20</strain>
    </source>
</reference>
<dbReference type="EMBL" id="RCZG01000006">
    <property type="protein sequence ID" value="TPG33081.1"/>
    <property type="molecule type" value="Genomic_DNA"/>
</dbReference>
<dbReference type="AlphaFoldDB" id="A0A502E9G4"/>
<gene>
    <name evidence="2" type="ORF">EAH80_16945</name>
</gene>
<keyword evidence="3" id="KW-1185">Reference proteome</keyword>
<dbReference type="Gene3D" id="3.20.20.150">
    <property type="entry name" value="Divalent-metal-dependent TIM barrel enzymes"/>
    <property type="match status" value="1"/>
</dbReference>
<organism evidence="2 3">
    <name type="scientific">Mycolicibacterium hodleri</name>
    <dbReference type="NCBI Taxonomy" id="49897"/>
    <lineage>
        <taxon>Bacteria</taxon>
        <taxon>Bacillati</taxon>
        <taxon>Actinomycetota</taxon>
        <taxon>Actinomycetes</taxon>
        <taxon>Mycobacteriales</taxon>
        <taxon>Mycobacteriaceae</taxon>
        <taxon>Mycolicibacterium</taxon>
    </lineage>
</organism>
<name>A0A502E9G4_9MYCO</name>
<dbReference type="InterPro" id="IPR050312">
    <property type="entry name" value="IolE/XylAMocC-like"/>
</dbReference>
<keyword evidence="2" id="KW-0413">Isomerase</keyword>
<dbReference type="PANTHER" id="PTHR12110">
    <property type="entry name" value="HYDROXYPYRUVATE ISOMERASE"/>
    <property type="match status" value="1"/>
</dbReference>
<evidence type="ECO:0000313" key="3">
    <source>
        <dbReference type="Proteomes" id="UP000320095"/>
    </source>
</evidence>
<dbReference type="SUPFAM" id="SSF51658">
    <property type="entry name" value="Xylose isomerase-like"/>
    <property type="match status" value="1"/>
</dbReference>
<dbReference type="PANTHER" id="PTHR12110:SF52">
    <property type="entry name" value="XYLOSE ISOMERASE"/>
    <property type="match status" value="1"/>
</dbReference>
<evidence type="ECO:0000313" key="2">
    <source>
        <dbReference type="EMBL" id="TPG33081.1"/>
    </source>
</evidence>
<dbReference type="Proteomes" id="UP000320095">
    <property type="component" value="Unassembled WGS sequence"/>
</dbReference>
<dbReference type="Pfam" id="PF01261">
    <property type="entry name" value="AP_endonuc_2"/>
    <property type="match status" value="1"/>
</dbReference>
<dbReference type="InterPro" id="IPR013022">
    <property type="entry name" value="Xyl_isomerase-like_TIM-brl"/>
</dbReference>
<dbReference type="RefSeq" id="WP_140693179.1">
    <property type="nucleotide sequence ID" value="NZ_RCZG01000006.1"/>
</dbReference>
<proteinExistence type="predicted"/>
<comment type="caution">
    <text evidence="2">The sequence shown here is derived from an EMBL/GenBank/DDBJ whole genome shotgun (WGS) entry which is preliminary data.</text>
</comment>
<accession>A0A502E9G4</accession>
<dbReference type="OrthoDB" id="9787068at2"/>
<dbReference type="GO" id="GO:0016853">
    <property type="term" value="F:isomerase activity"/>
    <property type="evidence" value="ECO:0007669"/>
    <property type="project" value="UniProtKB-KW"/>
</dbReference>